<dbReference type="GO" id="GO:0016787">
    <property type="term" value="F:hydrolase activity"/>
    <property type="evidence" value="ECO:0007669"/>
    <property type="project" value="UniProtKB-KW"/>
</dbReference>
<sequence length="293" mass="32462">MEPTRTETRHVNGQDIFLRYWGDESLPPLLLLHGFPEYGGAWVDLAPYLCAHFHCIAPDQRGYGQSSAPEGIEPYAMAHLMADMAALLGDKPATVLGHDWGASVAYALAMFRPELVERLIVLNGVHPVPFQKALATGGAQTKASQYIPVLRKEGSSRKLSVDDFAGLLELFSANMDLSWLTPERRAAYHAEWGRPGRMRAMINWYRASPLQVAEPGRPISLPGFPTERLQVRCPHLLIWGSEDTALLPEATEGLELFAADLTRVEIEGADHWLHHQKPKEVAEAILDCVGVDL</sequence>
<proteinExistence type="predicted"/>
<dbReference type="OrthoDB" id="9804723at2"/>
<dbReference type="STRING" id="218672.SAMN04489759_102368"/>
<gene>
    <name evidence="3" type="ORF">SAMN04489759_102368</name>
</gene>
<dbReference type="InterPro" id="IPR029058">
    <property type="entry name" value="AB_hydrolase_fold"/>
</dbReference>
<accession>A0A1G7LQQ4</accession>
<dbReference type="InterPro" id="IPR000073">
    <property type="entry name" value="AB_hydrolase_1"/>
</dbReference>
<dbReference type="SUPFAM" id="SSF53474">
    <property type="entry name" value="alpha/beta-Hydrolases"/>
    <property type="match status" value="1"/>
</dbReference>
<dbReference type="Proteomes" id="UP000199399">
    <property type="component" value="Unassembled WGS sequence"/>
</dbReference>
<dbReference type="PRINTS" id="PR00111">
    <property type="entry name" value="ABHYDROLASE"/>
</dbReference>
<keyword evidence="4" id="KW-1185">Reference proteome</keyword>
<evidence type="ECO:0000256" key="1">
    <source>
        <dbReference type="ARBA" id="ARBA00022801"/>
    </source>
</evidence>
<dbReference type="AlphaFoldDB" id="A0A1G7LQQ4"/>
<dbReference type="Pfam" id="PF00561">
    <property type="entry name" value="Abhydrolase_1"/>
    <property type="match status" value="1"/>
</dbReference>
<dbReference type="EMBL" id="FNBP01000002">
    <property type="protein sequence ID" value="SDF51726.1"/>
    <property type="molecule type" value="Genomic_DNA"/>
</dbReference>
<keyword evidence="1" id="KW-0378">Hydrolase</keyword>
<name>A0A1G7LQQ4_9RHOB</name>
<dbReference type="PANTHER" id="PTHR43329">
    <property type="entry name" value="EPOXIDE HYDROLASE"/>
    <property type="match status" value="1"/>
</dbReference>
<reference evidence="4" key="1">
    <citation type="submission" date="2016-10" db="EMBL/GenBank/DDBJ databases">
        <authorList>
            <person name="Varghese N."/>
            <person name="Submissions S."/>
        </authorList>
    </citation>
    <scope>NUCLEOTIDE SEQUENCE [LARGE SCALE GENOMIC DNA]</scope>
    <source>
        <strain evidence="4">DSM 16477</strain>
    </source>
</reference>
<dbReference type="RefSeq" id="WP_093740342.1">
    <property type="nucleotide sequence ID" value="NZ_FNBP01000002.1"/>
</dbReference>
<dbReference type="InterPro" id="IPR000639">
    <property type="entry name" value="Epox_hydrolase-like"/>
</dbReference>
<dbReference type="PRINTS" id="PR00412">
    <property type="entry name" value="EPOXHYDRLASE"/>
</dbReference>
<feature type="domain" description="AB hydrolase-1" evidence="2">
    <location>
        <begin position="27"/>
        <end position="278"/>
    </location>
</feature>
<dbReference type="Gene3D" id="3.40.50.1820">
    <property type="entry name" value="alpha/beta hydrolase"/>
    <property type="match status" value="1"/>
</dbReference>
<evidence type="ECO:0000313" key="3">
    <source>
        <dbReference type="EMBL" id="SDF51726.1"/>
    </source>
</evidence>
<protein>
    <submittedName>
        <fullName evidence="3">Pimeloyl-ACP methyl ester carboxylesterase</fullName>
    </submittedName>
</protein>
<evidence type="ECO:0000259" key="2">
    <source>
        <dbReference type="Pfam" id="PF00561"/>
    </source>
</evidence>
<organism evidence="3 4">
    <name type="scientific">Sulfitobacter delicatus</name>
    <dbReference type="NCBI Taxonomy" id="218672"/>
    <lineage>
        <taxon>Bacteria</taxon>
        <taxon>Pseudomonadati</taxon>
        <taxon>Pseudomonadota</taxon>
        <taxon>Alphaproteobacteria</taxon>
        <taxon>Rhodobacterales</taxon>
        <taxon>Roseobacteraceae</taxon>
        <taxon>Sulfitobacter</taxon>
    </lineage>
</organism>
<evidence type="ECO:0000313" key="4">
    <source>
        <dbReference type="Proteomes" id="UP000199399"/>
    </source>
</evidence>